<dbReference type="InterPro" id="IPR001766">
    <property type="entry name" value="Fork_head_dom"/>
</dbReference>
<feature type="domain" description="Fork-head" evidence="10">
    <location>
        <begin position="371"/>
        <end position="456"/>
    </location>
</feature>
<dbReference type="PROSITE" id="PS00658">
    <property type="entry name" value="FORK_HEAD_2"/>
    <property type="match status" value="1"/>
</dbReference>
<evidence type="ECO:0000256" key="1">
    <source>
        <dbReference type="ARBA" id="ARBA00004123"/>
    </source>
</evidence>
<dbReference type="CDD" id="cd22701">
    <property type="entry name" value="FHA_FKH1-like"/>
    <property type="match status" value="1"/>
</dbReference>
<dbReference type="InterPro" id="IPR000253">
    <property type="entry name" value="FHA_dom"/>
</dbReference>
<evidence type="ECO:0000256" key="3">
    <source>
        <dbReference type="ARBA" id="ARBA00023125"/>
    </source>
</evidence>
<keyword evidence="3 6" id="KW-0238">DNA-binding</keyword>
<keyword evidence="5 6" id="KW-0539">Nucleus</keyword>
<feature type="signal peptide" evidence="8">
    <location>
        <begin position="1"/>
        <end position="27"/>
    </location>
</feature>
<evidence type="ECO:0000259" key="9">
    <source>
        <dbReference type="PROSITE" id="PS50006"/>
    </source>
</evidence>
<evidence type="ECO:0000259" key="10">
    <source>
        <dbReference type="PROSITE" id="PS50039"/>
    </source>
</evidence>
<dbReference type="Proteomes" id="UP000683417">
    <property type="component" value="Unassembled WGS sequence"/>
</dbReference>
<evidence type="ECO:0000256" key="2">
    <source>
        <dbReference type="ARBA" id="ARBA00023015"/>
    </source>
</evidence>
<name>A0A9W4CWL8_BLUGR</name>
<dbReference type="EMBL" id="CAJHIT010000002">
    <property type="protein sequence ID" value="CAD6499737.1"/>
    <property type="molecule type" value="Genomic_DNA"/>
</dbReference>
<feature type="domain" description="FHA" evidence="9">
    <location>
        <begin position="158"/>
        <end position="233"/>
    </location>
</feature>
<dbReference type="PANTHER" id="PTHR45881">
    <property type="entry name" value="CHECKPOINT SUPPRESSOR 1-LIKE, ISOFORM A-RELATED"/>
    <property type="match status" value="1"/>
</dbReference>
<proteinExistence type="predicted"/>
<dbReference type="FunFam" id="1.10.10.10:FF:000030">
    <property type="entry name" value="Forkhead box protein K2"/>
    <property type="match status" value="1"/>
</dbReference>
<dbReference type="PROSITE" id="PS50039">
    <property type="entry name" value="FORK_HEAD_3"/>
    <property type="match status" value="1"/>
</dbReference>
<feature type="compositionally biased region" description="Polar residues" evidence="7">
    <location>
        <begin position="554"/>
        <end position="569"/>
    </location>
</feature>
<dbReference type="Pfam" id="PF00250">
    <property type="entry name" value="Forkhead"/>
    <property type="match status" value="1"/>
</dbReference>
<evidence type="ECO:0000256" key="5">
    <source>
        <dbReference type="ARBA" id="ARBA00023242"/>
    </source>
</evidence>
<feature type="compositionally biased region" description="Basic and acidic residues" evidence="7">
    <location>
        <begin position="288"/>
        <end position="302"/>
    </location>
</feature>
<dbReference type="InterPro" id="IPR030456">
    <property type="entry name" value="TF_fork_head_CS_2"/>
</dbReference>
<dbReference type="GO" id="GO:0000981">
    <property type="term" value="F:DNA-binding transcription factor activity, RNA polymerase II-specific"/>
    <property type="evidence" value="ECO:0007669"/>
    <property type="project" value="TreeGrafter"/>
</dbReference>
<feature type="compositionally biased region" description="Low complexity" evidence="7">
    <location>
        <begin position="630"/>
        <end position="641"/>
    </location>
</feature>
<evidence type="ECO:0000256" key="7">
    <source>
        <dbReference type="SAM" id="MobiDB-lite"/>
    </source>
</evidence>
<dbReference type="PROSITE" id="PS50006">
    <property type="entry name" value="FHA_DOMAIN"/>
    <property type="match status" value="1"/>
</dbReference>
<evidence type="ECO:0000256" key="4">
    <source>
        <dbReference type="ARBA" id="ARBA00023163"/>
    </source>
</evidence>
<feature type="region of interest" description="Disordered" evidence="7">
    <location>
        <begin position="41"/>
        <end position="94"/>
    </location>
</feature>
<evidence type="ECO:0000313" key="12">
    <source>
        <dbReference type="Proteomes" id="UP000683417"/>
    </source>
</evidence>
<comment type="subcellular location">
    <subcellularLocation>
        <location evidence="1 6">Nucleus</location>
    </subcellularLocation>
</comment>
<organism evidence="11 12">
    <name type="scientific">Blumeria graminis f. sp. triticale</name>
    <dbReference type="NCBI Taxonomy" id="1689686"/>
    <lineage>
        <taxon>Eukaryota</taxon>
        <taxon>Fungi</taxon>
        <taxon>Dikarya</taxon>
        <taxon>Ascomycota</taxon>
        <taxon>Pezizomycotina</taxon>
        <taxon>Leotiomycetes</taxon>
        <taxon>Erysiphales</taxon>
        <taxon>Erysiphaceae</taxon>
        <taxon>Blumeria</taxon>
    </lineage>
</organism>
<evidence type="ECO:0000256" key="8">
    <source>
        <dbReference type="SAM" id="SignalP"/>
    </source>
</evidence>
<feature type="region of interest" description="Disordered" evidence="7">
    <location>
        <begin position="463"/>
        <end position="654"/>
    </location>
</feature>
<accession>A0A9W4CWL8</accession>
<feature type="chain" id="PRO_5040893893" evidence="8">
    <location>
        <begin position="28"/>
        <end position="699"/>
    </location>
</feature>
<dbReference type="GO" id="GO:0005634">
    <property type="term" value="C:nucleus"/>
    <property type="evidence" value="ECO:0007669"/>
    <property type="project" value="UniProtKB-SubCell"/>
</dbReference>
<dbReference type="Pfam" id="PF00498">
    <property type="entry name" value="FHA"/>
    <property type="match status" value="1"/>
</dbReference>
<gene>
    <name evidence="11" type="ORF">BGTH12_LOCUS1095</name>
</gene>
<feature type="compositionally biased region" description="Polar residues" evidence="7">
    <location>
        <begin position="584"/>
        <end position="598"/>
    </location>
</feature>
<dbReference type="SMART" id="SM00339">
    <property type="entry name" value="FH"/>
    <property type="match status" value="1"/>
</dbReference>
<sequence length="699" mass="76770">MVREGHNATKISLNIVLTLSRITAVLCGDCLSPIETTQIAKMPASKRSQRNRRDIIRNVDLPDSSPSRPAKRRKKVDEPFENENSQFDKLPGNRAEIPMSDEELISAIVPTLLVPSHTVQATHDHANALHIRHSKQGVQAYAKLAGRDWTFYVKRLKNVIGRPPEGCLAPEPAPEINGVVDESYEDSNTVHVDLGPSKTISRTHAEISFDSDSELWKVCVHGRNGVKINNQALKRGDSHALVSGEVIEIGGVEMMFVLPQQDGSLQISNYYLNRAGLIMMPEEEKLTRSQQELKYKDEKSSNNHDQNVPSSGPLINIPVQPEYKRPETPVSVGAKGPYPPGKNTPGGIAGNTMFMNTDDIDLSQDSNQHIKPSYSYSQLISQAILGTEDEKLTLNGIYNFIMEKYAYYRHQLGGGWQNSIRHNLSLNKAFEKIARDTNEPGKGMKWHIKDDHRDEMARLAVRGGRGGHRGSLGSPGILHRGSRNCTDYSARRQKKSSRSGSPNNSYLLHASHLTPDRNAKVSQSLPDNLPGDGSPLPRHCRSYGLSDNVPGSPPTLSSSYMPEDNTTFVTPAPHRVHPKLAPPSTAQRPSQHMPTSSPAPFWKYADIGNTPMKGGPFDSSPVKDPSLRVPASSSPAPAKSPTRNNNTSASAELKVLPTSVEEVEDDDQGIDLTRGFQSIGSYHAPMTIVVPLSNSAVRL</sequence>
<keyword evidence="2" id="KW-0805">Transcription regulation</keyword>
<evidence type="ECO:0000313" key="11">
    <source>
        <dbReference type="EMBL" id="CAD6499737.1"/>
    </source>
</evidence>
<feature type="DNA-binding region" description="Fork-head" evidence="6">
    <location>
        <begin position="371"/>
        <end position="456"/>
    </location>
</feature>
<keyword evidence="8" id="KW-0732">Signal</keyword>
<dbReference type="PANTHER" id="PTHR45881:SF1">
    <property type="entry name" value="FORK HEAD PROTEIN HOMOLOG 2"/>
    <property type="match status" value="1"/>
</dbReference>
<reference evidence="11" key="1">
    <citation type="submission" date="2020-10" db="EMBL/GenBank/DDBJ databases">
        <authorList>
            <person name="Muller C M."/>
        </authorList>
    </citation>
    <scope>NUCLEOTIDE SEQUENCE</scope>
    <source>
        <strain evidence="11">THUN-12</strain>
    </source>
</reference>
<evidence type="ECO:0000256" key="6">
    <source>
        <dbReference type="PROSITE-ProRule" id="PRU00089"/>
    </source>
</evidence>
<comment type="caution">
    <text evidence="11">The sequence shown here is derived from an EMBL/GenBank/DDBJ whole genome shotgun (WGS) entry which is preliminary data.</text>
</comment>
<dbReference type="AlphaFoldDB" id="A0A9W4CWL8"/>
<keyword evidence="4" id="KW-0804">Transcription</keyword>
<feature type="region of interest" description="Disordered" evidence="7">
    <location>
        <begin position="288"/>
        <end position="346"/>
    </location>
</feature>
<dbReference type="GO" id="GO:0000978">
    <property type="term" value="F:RNA polymerase II cis-regulatory region sequence-specific DNA binding"/>
    <property type="evidence" value="ECO:0007669"/>
    <property type="project" value="TreeGrafter"/>
</dbReference>
<dbReference type="SMART" id="SM00240">
    <property type="entry name" value="FHA"/>
    <property type="match status" value="1"/>
</dbReference>
<dbReference type="CDD" id="cd00059">
    <property type="entry name" value="FH_FOX"/>
    <property type="match status" value="1"/>
</dbReference>
<protein>
    <submittedName>
        <fullName evidence="11">BgTH12-03845</fullName>
    </submittedName>
</protein>